<dbReference type="SUPFAM" id="SSF58038">
    <property type="entry name" value="SNARE fusion complex"/>
    <property type="match status" value="2"/>
</dbReference>
<protein>
    <recommendedName>
        <fullName evidence="3">t-SNARE coiled-coil homology domain-containing protein</fullName>
    </recommendedName>
</protein>
<dbReference type="OrthoDB" id="18679at2759"/>
<dbReference type="GO" id="GO:0006906">
    <property type="term" value="P:vesicle fusion"/>
    <property type="evidence" value="ECO:0007669"/>
    <property type="project" value="TreeGrafter"/>
</dbReference>
<organism evidence="4 5">
    <name type="scientific">Hesseltinella vesiculosa</name>
    <dbReference type="NCBI Taxonomy" id="101127"/>
    <lineage>
        <taxon>Eukaryota</taxon>
        <taxon>Fungi</taxon>
        <taxon>Fungi incertae sedis</taxon>
        <taxon>Mucoromycota</taxon>
        <taxon>Mucoromycotina</taxon>
        <taxon>Mucoromycetes</taxon>
        <taxon>Mucorales</taxon>
        <taxon>Cunninghamellaceae</taxon>
        <taxon>Hesseltinella</taxon>
    </lineage>
</organism>
<dbReference type="STRING" id="101127.A0A1X2G9K2"/>
<feature type="non-terminal residue" evidence="4">
    <location>
        <position position="1"/>
    </location>
</feature>
<keyword evidence="5" id="KW-1185">Reference proteome</keyword>
<dbReference type="PANTHER" id="PTHR19305:SF9">
    <property type="entry name" value="SYNAPTOSOMAL-ASSOCIATED PROTEIN 29"/>
    <property type="match status" value="1"/>
</dbReference>
<name>A0A1X2G9K2_9FUNG</name>
<dbReference type="GO" id="GO:0005886">
    <property type="term" value="C:plasma membrane"/>
    <property type="evidence" value="ECO:0007669"/>
    <property type="project" value="TreeGrafter"/>
</dbReference>
<dbReference type="PANTHER" id="PTHR19305">
    <property type="entry name" value="SYNAPTOSOMAL ASSOCIATED PROTEIN"/>
    <property type="match status" value="1"/>
</dbReference>
<dbReference type="CDD" id="cd15857">
    <property type="entry name" value="SNARE_SEC9C"/>
    <property type="match status" value="1"/>
</dbReference>
<dbReference type="SMART" id="SM00397">
    <property type="entry name" value="t_SNARE"/>
    <property type="match status" value="2"/>
</dbReference>
<dbReference type="Proteomes" id="UP000242146">
    <property type="component" value="Unassembled WGS sequence"/>
</dbReference>
<feature type="compositionally biased region" description="Polar residues" evidence="2">
    <location>
        <begin position="11"/>
        <end position="64"/>
    </location>
</feature>
<dbReference type="PROSITE" id="PS50192">
    <property type="entry name" value="T_SNARE"/>
    <property type="match status" value="1"/>
</dbReference>
<comment type="similarity">
    <text evidence="1">Belongs to the SNAP-25 family.</text>
</comment>
<feature type="domain" description="T-SNARE coiled-coil homology" evidence="3">
    <location>
        <begin position="273"/>
        <end position="335"/>
    </location>
</feature>
<dbReference type="GO" id="GO:0019905">
    <property type="term" value="F:syntaxin binding"/>
    <property type="evidence" value="ECO:0007669"/>
    <property type="project" value="TreeGrafter"/>
</dbReference>
<feature type="region of interest" description="Disordered" evidence="2">
    <location>
        <begin position="237"/>
        <end position="274"/>
    </location>
</feature>
<gene>
    <name evidence="4" type="ORF">DM01DRAFT_1326283</name>
</gene>
<dbReference type="GO" id="GO:0031201">
    <property type="term" value="C:SNARE complex"/>
    <property type="evidence" value="ECO:0007669"/>
    <property type="project" value="TreeGrafter"/>
</dbReference>
<evidence type="ECO:0000256" key="1">
    <source>
        <dbReference type="ARBA" id="ARBA00009480"/>
    </source>
</evidence>
<feature type="region of interest" description="Disordered" evidence="2">
    <location>
        <begin position="1"/>
        <end position="109"/>
    </location>
</feature>
<feature type="compositionally biased region" description="Basic and acidic residues" evidence="2">
    <location>
        <begin position="257"/>
        <end position="266"/>
    </location>
</feature>
<dbReference type="GO" id="GO:0005484">
    <property type="term" value="F:SNAP receptor activity"/>
    <property type="evidence" value="ECO:0007669"/>
    <property type="project" value="TreeGrafter"/>
</dbReference>
<proteinExistence type="inferred from homology"/>
<evidence type="ECO:0000259" key="3">
    <source>
        <dbReference type="PROSITE" id="PS50192"/>
    </source>
</evidence>
<dbReference type="AlphaFoldDB" id="A0A1X2G9K2"/>
<dbReference type="CDD" id="cd15886">
    <property type="entry name" value="SNARE_SEC9N"/>
    <property type="match status" value="1"/>
</dbReference>
<dbReference type="Gene3D" id="1.20.5.110">
    <property type="match status" value="2"/>
</dbReference>
<evidence type="ECO:0000313" key="4">
    <source>
        <dbReference type="EMBL" id="ORX48553.1"/>
    </source>
</evidence>
<dbReference type="InterPro" id="IPR000727">
    <property type="entry name" value="T_SNARE_dom"/>
</dbReference>
<dbReference type="GO" id="GO:0006887">
    <property type="term" value="P:exocytosis"/>
    <property type="evidence" value="ECO:0007669"/>
    <property type="project" value="TreeGrafter"/>
</dbReference>
<reference evidence="4 5" key="1">
    <citation type="submission" date="2016-07" db="EMBL/GenBank/DDBJ databases">
        <title>Pervasive Adenine N6-methylation of Active Genes in Fungi.</title>
        <authorList>
            <consortium name="DOE Joint Genome Institute"/>
            <person name="Mondo S.J."/>
            <person name="Dannebaum R.O."/>
            <person name="Kuo R.C."/>
            <person name="Labutti K."/>
            <person name="Haridas S."/>
            <person name="Kuo A."/>
            <person name="Salamov A."/>
            <person name="Ahrendt S.R."/>
            <person name="Lipzen A."/>
            <person name="Sullivan W."/>
            <person name="Andreopoulos W.B."/>
            <person name="Clum A."/>
            <person name="Lindquist E."/>
            <person name="Daum C."/>
            <person name="Ramamoorthy G.K."/>
            <person name="Gryganskyi A."/>
            <person name="Culley D."/>
            <person name="Magnuson J.K."/>
            <person name="James T.Y."/>
            <person name="O'Malley M.A."/>
            <person name="Stajich J.E."/>
            <person name="Spatafora J.W."/>
            <person name="Visel A."/>
            <person name="Grigoriev I.V."/>
        </authorList>
    </citation>
    <scope>NUCLEOTIDE SEQUENCE [LARGE SCALE GENOMIC DNA]</scope>
    <source>
        <strain evidence="4 5">NRRL 3301</strain>
    </source>
</reference>
<dbReference type="EMBL" id="MCGT01000029">
    <property type="protein sequence ID" value="ORX48553.1"/>
    <property type="molecule type" value="Genomic_DNA"/>
</dbReference>
<comment type="caution">
    <text evidence="4">The sequence shown here is derived from an EMBL/GenBank/DDBJ whole genome shotgun (WGS) entry which is preliminary data.</text>
</comment>
<sequence length="336" mass="38549">MFWKKKEKQQPESNNPFDGGSSFTTESTYSSGSNNGGRYNTYETKDTYGQNRYPSNNEPDNNGYRSRPGPNDDQRRQDLFGNAAEGGRPQGSQQDGGYGRRNKYYEDDDEEVGNIKKQIYDTKQESLQSTRNALQKIREAEESASQSMNMLGQQSTQLANVNRNLDLAKAHTDRAATHADELKQLNRSIFIPVVKNPFNKNARRQREIEKLQGEHAEHMAERERIRQFEYDSSARIEQAQRHNDRVASNSGYRRGRSQGDRNRYQMDGDSEDDQVEDEIDQNLDLLGDATSRLKNMALTMNGELSSQNKMIDRLNEKVDPINAKLHTTTHNLNKIR</sequence>
<evidence type="ECO:0000313" key="5">
    <source>
        <dbReference type="Proteomes" id="UP000242146"/>
    </source>
</evidence>
<accession>A0A1X2G9K2</accession>
<evidence type="ECO:0000256" key="2">
    <source>
        <dbReference type="SAM" id="MobiDB-lite"/>
    </source>
</evidence>